<comment type="caution">
    <text evidence="1">The sequence shown here is derived from an EMBL/GenBank/DDBJ whole genome shotgun (WGS) entry which is preliminary data.</text>
</comment>
<reference evidence="1 2" key="1">
    <citation type="journal article" date="2018" name="Evol. Lett.">
        <title>Horizontal gene cluster transfer increased hallucinogenic mushroom diversity.</title>
        <authorList>
            <person name="Reynolds H.T."/>
            <person name="Vijayakumar V."/>
            <person name="Gluck-Thaler E."/>
            <person name="Korotkin H.B."/>
            <person name="Matheny P.B."/>
            <person name="Slot J.C."/>
        </authorList>
    </citation>
    <scope>NUCLEOTIDE SEQUENCE [LARGE SCALE GENOMIC DNA]</scope>
    <source>
        <strain evidence="1 2">SRW20</strain>
    </source>
</reference>
<dbReference type="EMBL" id="NHYE01005498">
    <property type="protein sequence ID" value="PPQ71542.1"/>
    <property type="molecule type" value="Genomic_DNA"/>
</dbReference>
<gene>
    <name evidence="1" type="ORF">CVT26_010402</name>
</gene>
<dbReference type="InParanoid" id="A0A409VZ46"/>
<evidence type="ECO:0000313" key="2">
    <source>
        <dbReference type="Proteomes" id="UP000284706"/>
    </source>
</evidence>
<dbReference type="OrthoDB" id="3239511at2759"/>
<proteinExistence type="predicted"/>
<organism evidence="1 2">
    <name type="scientific">Gymnopilus dilepis</name>
    <dbReference type="NCBI Taxonomy" id="231916"/>
    <lineage>
        <taxon>Eukaryota</taxon>
        <taxon>Fungi</taxon>
        <taxon>Dikarya</taxon>
        <taxon>Basidiomycota</taxon>
        <taxon>Agaricomycotina</taxon>
        <taxon>Agaricomycetes</taxon>
        <taxon>Agaricomycetidae</taxon>
        <taxon>Agaricales</taxon>
        <taxon>Agaricineae</taxon>
        <taxon>Hymenogastraceae</taxon>
        <taxon>Gymnopilus</taxon>
    </lineage>
</organism>
<dbReference type="Proteomes" id="UP000284706">
    <property type="component" value="Unassembled WGS sequence"/>
</dbReference>
<accession>A0A409VZ46</accession>
<protein>
    <submittedName>
        <fullName evidence="1">Uncharacterized protein</fullName>
    </submittedName>
</protein>
<sequence length="333" mass="38160">MKVYQDAQQLNAAGKEQLLKQYGLRDAEVSLLALPHANILALKGQQQNVFWDFNFCNPYQAQSFDGLHAHESGLFADHIFPELKRWIDALGKSHAKLLDDQIDRTPRWRGLNHFSAIMKVEFTDGGKYGDIAKLVLFAAYNILTETASPGGYGILRLLRKFLELHMYTALSLHTESTIKAGEESLLEFEAALKEYRIVSPEKNWEFIKAHSHKHAFSDITRKGVSSTFSTKPNEKAHNPIKDFYQLNTNFKNFGIQVHTVLLRISEEQISNLMQILKLNEKDVISTVIREQLDILDEHKRKGSEEESTGAEEKKICTWDRPCFPEFNLTRMHG</sequence>
<keyword evidence="2" id="KW-1185">Reference proteome</keyword>
<name>A0A409VZ46_9AGAR</name>
<dbReference type="AlphaFoldDB" id="A0A409VZ46"/>
<dbReference type="STRING" id="231916.A0A409VZ46"/>
<evidence type="ECO:0000313" key="1">
    <source>
        <dbReference type="EMBL" id="PPQ71542.1"/>
    </source>
</evidence>